<dbReference type="Proteomes" id="UP000008631">
    <property type="component" value="Chromosome"/>
</dbReference>
<dbReference type="AlphaFoldDB" id="E8QYC9"/>
<reference key="1">
    <citation type="submission" date="2010-11" db="EMBL/GenBank/DDBJ databases">
        <title>The complete sequence of chromosome of Isophaera pallida ATCC 43644.</title>
        <authorList>
            <consortium name="US DOE Joint Genome Institute (JGI-PGF)"/>
            <person name="Lucas S."/>
            <person name="Copeland A."/>
            <person name="Lapidus A."/>
            <person name="Bruce D."/>
            <person name="Goodwin L."/>
            <person name="Pitluck S."/>
            <person name="Kyrpides N."/>
            <person name="Mavromatis K."/>
            <person name="Pagani I."/>
            <person name="Ivanova N."/>
            <person name="Saunders E."/>
            <person name="Brettin T."/>
            <person name="Detter J.C."/>
            <person name="Han C."/>
            <person name="Tapia R."/>
            <person name="Land M."/>
            <person name="Hauser L."/>
            <person name="Markowitz V."/>
            <person name="Cheng J.-F."/>
            <person name="Hugenholtz P."/>
            <person name="Woyke T."/>
            <person name="Wu D."/>
            <person name="Eisen J.A."/>
        </authorList>
    </citation>
    <scope>NUCLEOTIDE SEQUENCE</scope>
    <source>
        <strain>ATCC 43644</strain>
    </source>
</reference>
<sequence>MSRSSFPKSVQGDQSNQPISPELETIHDDTTLTHFRADVYSAR</sequence>
<reference evidence="2 3" key="2">
    <citation type="journal article" date="2011" name="Stand. Genomic Sci.">
        <title>Complete genome sequence of Isosphaera pallida type strain (IS1B).</title>
        <authorList>
            <consortium name="US DOE Joint Genome Institute (JGI-PGF)"/>
            <person name="Goker M."/>
            <person name="Cleland D."/>
            <person name="Saunders E."/>
            <person name="Lapidus A."/>
            <person name="Nolan M."/>
            <person name="Lucas S."/>
            <person name="Hammon N."/>
            <person name="Deshpande S."/>
            <person name="Cheng J.F."/>
            <person name="Tapia R."/>
            <person name="Han C."/>
            <person name="Goodwin L."/>
            <person name="Pitluck S."/>
            <person name="Liolios K."/>
            <person name="Pagani I."/>
            <person name="Ivanova N."/>
            <person name="Mavromatis K."/>
            <person name="Pati A."/>
            <person name="Chen A."/>
            <person name="Palaniappan K."/>
            <person name="Land M."/>
            <person name="Hauser L."/>
            <person name="Chang Y.J."/>
            <person name="Jeffries C.D."/>
            <person name="Detter J.C."/>
            <person name="Beck B."/>
            <person name="Woyke T."/>
            <person name="Bristow J."/>
            <person name="Eisen J.A."/>
            <person name="Markowitz V."/>
            <person name="Hugenholtz P."/>
            <person name="Kyrpides N.C."/>
            <person name="Klenk H.P."/>
        </authorList>
    </citation>
    <scope>NUCLEOTIDE SEQUENCE [LARGE SCALE GENOMIC DNA]</scope>
    <source>
        <strain evidence="3">ATCC 43644 / DSM 9630 / IS1B</strain>
    </source>
</reference>
<protein>
    <submittedName>
        <fullName evidence="2">Uncharacterized protein</fullName>
    </submittedName>
</protein>
<evidence type="ECO:0000313" key="3">
    <source>
        <dbReference type="Proteomes" id="UP000008631"/>
    </source>
</evidence>
<feature type="compositionally biased region" description="Polar residues" evidence="1">
    <location>
        <begin position="1"/>
        <end position="19"/>
    </location>
</feature>
<proteinExistence type="predicted"/>
<gene>
    <name evidence="2" type="ordered locus">Isop_2553</name>
</gene>
<name>E8QYC9_ISOPI</name>
<dbReference type="EMBL" id="CP002353">
    <property type="protein sequence ID" value="ADV63124.1"/>
    <property type="molecule type" value="Genomic_DNA"/>
</dbReference>
<dbReference type="InParanoid" id="E8QYC9"/>
<feature type="region of interest" description="Disordered" evidence="1">
    <location>
        <begin position="1"/>
        <end position="30"/>
    </location>
</feature>
<organism evidence="2 3">
    <name type="scientific">Isosphaera pallida (strain ATCC 43644 / DSM 9630 / IS1B)</name>
    <dbReference type="NCBI Taxonomy" id="575540"/>
    <lineage>
        <taxon>Bacteria</taxon>
        <taxon>Pseudomonadati</taxon>
        <taxon>Planctomycetota</taxon>
        <taxon>Planctomycetia</taxon>
        <taxon>Isosphaerales</taxon>
        <taxon>Isosphaeraceae</taxon>
        <taxon>Isosphaera</taxon>
    </lineage>
</organism>
<dbReference type="HOGENOM" id="CLU_3234679_0_0_0"/>
<keyword evidence="3" id="KW-1185">Reference proteome</keyword>
<evidence type="ECO:0000256" key="1">
    <source>
        <dbReference type="SAM" id="MobiDB-lite"/>
    </source>
</evidence>
<dbReference type="KEGG" id="ipa:Isop_2553"/>
<evidence type="ECO:0000313" key="2">
    <source>
        <dbReference type="EMBL" id="ADV63124.1"/>
    </source>
</evidence>
<accession>E8QYC9</accession>